<evidence type="ECO:0000259" key="8">
    <source>
        <dbReference type="Pfam" id="PF03496"/>
    </source>
</evidence>
<feature type="transmembrane region" description="Helical" evidence="7">
    <location>
        <begin position="965"/>
        <end position="984"/>
    </location>
</feature>
<feature type="repeat" description="TPR" evidence="6">
    <location>
        <begin position="545"/>
        <end position="578"/>
    </location>
</feature>
<dbReference type="PANTHER" id="PTHR10283">
    <property type="entry name" value="SOLUTE CARRIER FAMILY 13 MEMBER"/>
    <property type="match status" value="1"/>
</dbReference>
<accession>A0A819WPP5</accession>
<dbReference type="PANTHER" id="PTHR10283:SF82">
    <property type="entry name" value="SOLUTE CARRIER FAMILY 13 MEMBER 2"/>
    <property type="match status" value="1"/>
</dbReference>
<evidence type="ECO:0000256" key="2">
    <source>
        <dbReference type="ARBA" id="ARBA00006772"/>
    </source>
</evidence>
<feature type="transmembrane region" description="Helical" evidence="7">
    <location>
        <begin position="763"/>
        <end position="791"/>
    </location>
</feature>
<dbReference type="InterPro" id="IPR001898">
    <property type="entry name" value="SLC13A/DASS"/>
</dbReference>
<evidence type="ECO:0000256" key="3">
    <source>
        <dbReference type="ARBA" id="ARBA00022692"/>
    </source>
</evidence>
<keyword evidence="4 7" id="KW-1133">Transmembrane helix</keyword>
<feature type="transmembrane region" description="Helical" evidence="7">
    <location>
        <begin position="721"/>
        <end position="743"/>
    </location>
</feature>
<gene>
    <name evidence="9" type="ORF">KXQ929_LOCUS36049</name>
</gene>
<feature type="transmembrane region" description="Helical" evidence="7">
    <location>
        <begin position="905"/>
        <end position="924"/>
    </location>
</feature>
<dbReference type="Gene3D" id="3.90.176.10">
    <property type="entry name" value="Toxin ADP-ribosyltransferase, Chain A, domain 1"/>
    <property type="match status" value="1"/>
</dbReference>
<dbReference type="PROSITE" id="PS51996">
    <property type="entry name" value="TR_MART"/>
    <property type="match status" value="1"/>
</dbReference>
<dbReference type="GO" id="GO:0017153">
    <property type="term" value="F:sodium:dicarboxylate symporter activity"/>
    <property type="evidence" value="ECO:0007669"/>
    <property type="project" value="TreeGrafter"/>
</dbReference>
<dbReference type="InterPro" id="IPR003540">
    <property type="entry name" value="ADP-ribosyltransferase"/>
</dbReference>
<dbReference type="SMART" id="SM00028">
    <property type="entry name" value="TPR"/>
    <property type="match status" value="5"/>
</dbReference>
<name>A0A819WPP5_9BILA</name>
<evidence type="ECO:0000313" key="9">
    <source>
        <dbReference type="EMBL" id="CAF4128565.1"/>
    </source>
</evidence>
<dbReference type="Gene3D" id="1.25.40.10">
    <property type="entry name" value="Tetratricopeptide repeat domain"/>
    <property type="match status" value="2"/>
</dbReference>
<feature type="transmembrane region" description="Helical" evidence="7">
    <location>
        <begin position="860"/>
        <end position="885"/>
    </location>
</feature>
<evidence type="ECO:0000313" key="10">
    <source>
        <dbReference type="Proteomes" id="UP000663868"/>
    </source>
</evidence>
<organism evidence="9 10">
    <name type="scientific">Adineta steineri</name>
    <dbReference type="NCBI Taxonomy" id="433720"/>
    <lineage>
        <taxon>Eukaryota</taxon>
        <taxon>Metazoa</taxon>
        <taxon>Spiralia</taxon>
        <taxon>Gnathifera</taxon>
        <taxon>Rotifera</taxon>
        <taxon>Eurotatoria</taxon>
        <taxon>Bdelloidea</taxon>
        <taxon>Adinetida</taxon>
        <taxon>Adinetidae</taxon>
        <taxon>Adineta</taxon>
    </lineage>
</organism>
<evidence type="ECO:0000256" key="6">
    <source>
        <dbReference type="PROSITE-ProRule" id="PRU00339"/>
    </source>
</evidence>
<comment type="subcellular location">
    <subcellularLocation>
        <location evidence="1">Membrane</location>
        <topology evidence="1">Multi-pass membrane protein</topology>
    </subcellularLocation>
</comment>
<sequence length="1066" mass="122497">MPTTTTATPSLSNETISMIAKQHLQSTTERIDENKENITLIWFDPDIESHIDTETTIERLREINDYVLFYTELNQCRTRIQSIHNEKIFLIISDTQASKLLPSIMNLPQIDSIFIFRTDKTEDKNFTNEYVKIVGVYEDLDSLYLSLEEQVKFVEKQLETFHIFDQFQKSIGNLPKQSAEFFWFQILKNTIDRFPQNLNSKTQALDICRSYYRGNSKQLKEIDDFENNYQSNSAIQWYANKSFVYKLISKALRSEDINQLYNFRFFLRDLTKNLAREHHKLIESPEKTLTVYRGMRLSSEELNKFKENQGKIISTDGYLCTTRRRDKALAFATKPTEYSNILPIVFEIQCDIQQLGNQIIFADIAEFSEHSSEREVLFDLDSGFRLESVEQDDDQVWIIKMNVSTDAQTSTHDYIEDTGRETDKKTKGIIFGQLMCQADHYDKSQRYFEQLLVYPNDEDIAWLEFNLGYVAQYKGDLKRARDLYDQAYDRMMHANPPRIQDSAYALSSIGTVLETQGKYDESRQFYERALKIRETFYPADHPDIALSLRNIGSLLYKRQKYPEALVFLQQALKIQEKYYPAIHPEIAYSLNLVGKVLLKQGKNSDSLKLSQQALKIQDKYYPDDHRDKIECLNNIAASYVKLKVPRMALVNYKRALAIQEKNLPIGHPDRASKCGYVVLILLIYWISEAIPVPVTSLLPLILFPLTGILKASDVASNYFKVLLIVFIYKIFFFVFEDTASLFFGSVTLAYAIQRVNLHRRAALFILTVVGSSTKWIMAGLMITTCLISMWINNAASTSIMLPVALAIADEYEQHTNSLGNASEHSIVTINGLTPANVKDESTEQEQKVSSNDIIKLRKGLILCVAYSSVYGGLSTIVGSAATVFLKGYVDEQYANTNFRLTFLNYLLLTLPTVVLMMISCWLWLQIRFNYHGLIQSCCSRNSMLNARDEHLKQTLRRQYNELGPLQWKEGVVAILFLSAILLWITRDLAGNGSGWGSLMPRNAVSNGTVALLMAVLTMILPNEKPRLKDWKYNPIIPWIDLSKNYPWGTLLMLGAGLSIAQAFQVY</sequence>
<dbReference type="GO" id="GO:0005886">
    <property type="term" value="C:plasma membrane"/>
    <property type="evidence" value="ECO:0007669"/>
    <property type="project" value="TreeGrafter"/>
</dbReference>
<dbReference type="Pfam" id="PF03496">
    <property type="entry name" value="ADPrib_exo_Tox"/>
    <property type="match status" value="1"/>
</dbReference>
<proteinExistence type="inferred from homology"/>
<dbReference type="GO" id="GO:0005576">
    <property type="term" value="C:extracellular region"/>
    <property type="evidence" value="ECO:0007669"/>
    <property type="project" value="InterPro"/>
</dbReference>
<feature type="transmembrane region" description="Helical" evidence="7">
    <location>
        <begin position="1004"/>
        <end position="1023"/>
    </location>
</feature>
<dbReference type="AlphaFoldDB" id="A0A819WPP5"/>
<dbReference type="EMBL" id="CAJOBB010005440">
    <property type="protein sequence ID" value="CAF4128565.1"/>
    <property type="molecule type" value="Genomic_DNA"/>
</dbReference>
<protein>
    <recommendedName>
        <fullName evidence="8">ADP ribosyltransferase domain-containing protein</fullName>
    </recommendedName>
</protein>
<evidence type="ECO:0000256" key="4">
    <source>
        <dbReference type="ARBA" id="ARBA00022989"/>
    </source>
</evidence>
<dbReference type="SUPFAM" id="SSF48452">
    <property type="entry name" value="TPR-like"/>
    <property type="match status" value="2"/>
</dbReference>
<dbReference type="GO" id="GO:0015141">
    <property type="term" value="F:succinate transmembrane transporter activity"/>
    <property type="evidence" value="ECO:0007669"/>
    <property type="project" value="TreeGrafter"/>
</dbReference>
<evidence type="ECO:0000256" key="5">
    <source>
        <dbReference type="ARBA" id="ARBA00023136"/>
    </source>
</evidence>
<dbReference type="Proteomes" id="UP000663868">
    <property type="component" value="Unassembled WGS sequence"/>
</dbReference>
<reference evidence="9" key="1">
    <citation type="submission" date="2021-02" db="EMBL/GenBank/DDBJ databases">
        <authorList>
            <person name="Nowell W R."/>
        </authorList>
    </citation>
    <scope>NUCLEOTIDE SEQUENCE</scope>
</reference>
<keyword evidence="5 7" id="KW-0472">Membrane</keyword>
<dbReference type="Pfam" id="PF13424">
    <property type="entry name" value="TPR_12"/>
    <property type="match status" value="2"/>
</dbReference>
<evidence type="ECO:0000256" key="1">
    <source>
        <dbReference type="ARBA" id="ARBA00004141"/>
    </source>
</evidence>
<dbReference type="InterPro" id="IPR019734">
    <property type="entry name" value="TPR_rpt"/>
</dbReference>
<dbReference type="Pfam" id="PF00939">
    <property type="entry name" value="Na_sulph_symp"/>
    <property type="match status" value="1"/>
</dbReference>
<feature type="repeat" description="TPR" evidence="6">
    <location>
        <begin position="503"/>
        <end position="536"/>
    </location>
</feature>
<dbReference type="GO" id="GO:0071285">
    <property type="term" value="P:cellular response to lithium ion"/>
    <property type="evidence" value="ECO:0007669"/>
    <property type="project" value="TreeGrafter"/>
</dbReference>
<evidence type="ECO:0000256" key="7">
    <source>
        <dbReference type="SAM" id="Phobius"/>
    </source>
</evidence>
<keyword evidence="3 7" id="KW-0812">Transmembrane</keyword>
<dbReference type="PROSITE" id="PS50005">
    <property type="entry name" value="TPR"/>
    <property type="match status" value="2"/>
</dbReference>
<dbReference type="GO" id="GO:0015139">
    <property type="term" value="F:alpha-ketoglutarate transmembrane transporter activity"/>
    <property type="evidence" value="ECO:0007669"/>
    <property type="project" value="TreeGrafter"/>
</dbReference>
<dbReference type="GO" id="GO:0015138">
    <property type="term" value="F:fumarate transmembrane transporter activity"/>
    <property type="evidence" value="ECO:0007669"/>
    <property type="project" value="TreeGrafter"/>
</dbReference>
<keyword evidence="6" id="KW-0802">TPR repeat</keyword>
<feature type="domain" description="ADP ribosyltransferase" evidence="8">
    <location>
        <begin position="230"/>
        <end position="391"/>
    </location>
</feature>
<comment type="caution">
    <text evidence="9">The sequence shown here is derived from an EMBL/GenBank/DDBJ whole genome shotgun (WGS) entry which is preliminary data.</text>
</comment>
<feature type="transmembrane region" description="Helical" evidence="7">
    <location>
        <begin position="676"/>
        <end position="709"/>
    </location>
</feature>
<dbReference type="SUPFAM" id="SSF56399">
    <property type="entry name" value="ADP-ribosylation"/>
    <property type="match status" value="1"/>
</dbReference>
<dbReference type="InterPro" id="IPR011990">
    <property type="entry name" value="TPR-like_helical_dom_sf"/>
</dbReference>
<comment type="similarity">
    <text evidence="2">Belongs to the SLC13A/DASS transporter (TC 2.A.47) family. NADC subfamily.</text>
</comment>